<gene>
    <name evidence="1" type="ORF">SCFA_20059</name>
</gene>
<dbReference type="SUPFAM" id="SSF56801">
    <property type="entry name" value="Acetyl-CoA synthetase-like"/>
    <property type="match status" value="1"/>
</dbReference>
<evidence type="ECO:0000313" key="1">
    <source>
        <dbReference type="EMBL" id="VFU13596.1"/>
    </source>
</evidence>
<dbReference type="InterPro" id="IPR053158">
    <property type="entry name" value="CapK_Type1_Caps_Biosynth"/>
</dbReference>
<proteinExistence type="predicted"/>
<dbReference type="EMBL" id="CAADRM010000081">
    <property type="protein sequence ID" value="VFU13596.1"/>
    <property type="molecule type" value="Genomic_DNA"/>
</dbReference>
<dbReference type="PANTHER" id="PTHR36932:SF1">
    <property type="entry name" value="CAPSULAR POLYSACCHARIDE BIOSYNTHESIS PROTEIN"/>
    <property type="match status" value="1"/>
</dbReference>
<accession>A0A485LXI9</accession>
<organism evidence="1">
    <name type="scientific">anaerobic digester metagenome</name>
    <dbReference type="NCBI Taxonomy" id="1263854"/>
    <lineage>
        <taxon>unclassified sequences</taxon>
        <taxon>metagenomes</taxon>
        <taxon>ecological metagenomes</taxon>
    </lineage>
</organism>
<reference evidence="1" key="1">
    <citation type="submission" date="2019-03" db="EMBL/GenBank/DDBJ databases">
        <authorList>
            <person name="Hao L."/>
        </authorList>
    </citation>
    <scope>NUCLEOTIDE SEQUENCE</scope>
</reference>
<dbReference type="InterPro" id="IPR042099">
    <property type="entry name" value="ANL_N_sf"/>
</dbReference>
<protein>
    <submittedName>
        <fullName evidence="1">Phenylacetate-coenzyme A ligase</fullName>
        <ecNumber evidence="1">6.2.1.30</ecNumber>
    </submittedName>
</protein>
<dbReference type="PANTHER" id="PTHR36932">
    <property type="entry name" value="CAPSULAR POLYSACCHARIDE BIOSYNTHESIS PROTEIN"/>
    <property type="match status" value="1"/>
</dbReference>
<dbReference type="AlphaFoldDB" id="A0A485LXI9"/>
<sequence>MLRSFVKHVSFPFFANREGLKGLMQEVRSLEDSQFWPAERIMQMQQILLKKVMIHAYEHTKFYRRRFQEAGFNPYTFRHPDALRSLPALTPEEVRDNLPDMVADNHAPGDLHLSQTGGAAGLQMRFYHSSACLAKRQAAMYRFEKWTGWDFGEPVGVVLPIRQDRMGHPTVKSLIKNELFRRQTVFPAAVIDDAACEDFLHKIVKKRPTLIRTFSSPLHDLARFVQSSGWADIPLKAVVSTGEPLYPHQRRSISGAFNCPVFDSYRSRGVGPIAQECEVHQGMHINAECLYIEVDGLNGYDEHHGRTGGLIVTDLLNFGMPLIRYSTGDEGTLVNRTCPCGRGLPLLEQITGRSSDMLVSPEGRCVVPAALSQYLIGEAPDLVGQIQVIQDRIDHLTIRMTKDPALTPENMQHQKTMIEQLFGPGMRVHIEIVDEMPREKSGKYLFTRRLIPLPARMAEEEAKMSG</sequence>
<keyword evidence="1" id="KW-0436">Ligase</keyword>
<dbReference type="Gene3D" id="3.40.50.12780">
    <property type="entry name" value="N-terminal domain of ligase-like"/>
    <property type="match status" value="1"/>
</dbReference>
<dbReference type="EC" id="6.2.1.30" evidence="1"/>
<dbReference type="GO" id="GO:0047475">
    <property type="term" value="F:phenylacetate-CoA ligase activity"/>
    <property type="evidence" value="ECO:0007669"/>
    <property type="project" value="UniProtKB-EC"/>
</dbReference>
<name>A0A485LXI9_9ZZZZ</name>